<protein>
    <submittedName>
        <fullName evidence="4">T9SS type A sorting domain-containing protein</fullName>
    </submittedName>
</protein>
<comment type="caution">
    <text evidence="4">The sequence shown here is derived from an EMBL/GenBank/DDBJ whole genome shotgun (WGS) entry which is preliminary data.</text>
</comment>
<name>A0A5B2UEN8_9FLAO</name>
<organism evidence="4 5">
    <name type="scientific">Chryseobacterium sediminis</name>
    <dbReference type="NCBI Taxonomy" id="1679494"/>
    <lineage>
        <taxon>Bacteria</taxon>
        <taxon>Pseudomonadati</taxon>
        <taxon>Bacteroidota</taxon>
        <taxon>Flavobacteriia</taxon>
        <taxon>Flavobacteriales</taxon>
        <taxon>Weeksellaceae</taxon>
        <taxon>Chryseobacterium group</taxon>
        <taxon>Chryseobacterium</taxon>
    </lineage>
</organism>
<gene>
    <name evidence="4" type="ORF">FW780_11915</name>
</gene>
<evidence type="ECO:0000313" key="4">
    <source>
        <dbReference type="EMBL" id="KAA2224868.1"/>
    </source>
</evidence>
<dbReference type="EMBL" id="VUNZ01000001">
    <property type="protein sequence ID" value="KAA2224868.1"/>
    <property type="molecule type" value="Genomic_DNA"/>
</dbReference>
<accession>A0A5B2UEN8</accession>
<dbReference type="RefSeq" id="WP_149833756.1">
    <property type="nucleotide sequence ID" value="NZ_VUNZ01000001.1"/>
</dbReference>
<reference evidence="4 5" key="1">
    <citation type="journal article" date="2015" name="Int. J. Syst. Evol. Microbiol.">
        <title>Chryseobacterium sediminis sp. nov., isolated from a river sediment.</title>
        <authorList>
            <person name="Kampfer P."/>
            <person name="Busse H.J."/>
            <person name="McInroy J.A."/>
            <person name="Glaeser S.P."/>
        </authorList>
    </citation>
    <scope>NUCLEOTIDE SEQUENCE [LARGE SCALE GENOMIC DNA]</scope>
    <source>
        <strain evidence="4 5">IMT-174</strain>
    </source>
</reference>
<dbReference type="InterPro" id="IPR026444">
    <property type="entry name" value="Secre_tail"/>
</dbReference>
<evidence type="ECO:0000313" key="5">
    <source>
        <dbReference type="Proteomes" id="UP000323082"/>
    </source>
</evidence>
<dbReference type="NCBIfam" id="TIGR04183">
    <property type="entry name" value="Por_Secre_tail"/>
    <property type="match status" value="1"/>
</dbReference>
<feature type="chain" id="PRO_5022846611" evidence="2">
    <location>
        <begin position="18"/>
        <end position="227"/>
    </location>
</feature>
<evidence type="ECO:0000259" key="3">
    <source>
        <dbReference type="Pfam" id="PF18962"/>
    </source>
</evidence>
<sequence>MKILYLLCLLAGSSAFAQTITFKGCINLFDDQTFIFNKTGVDTNNKSIYVTTPVDGEPCSGLGTCEFKIQWNNTLTRWEFIADEGYGTFTNPKLVYYNSTGNNTVSFPPGNSIGTWVENTAFTTGLCNGNLTAANSTMTGDVQTTTLGTSDLSKNKIRIFPNPVTDFIRISGIDNGLSIQIYNIDGRLVKSEMFDSKIDVSQLIPGGYILKINTRDFQTHQFKFVKK</sequence>
<evidence type="ECO:0000256" key="2">
    <source>
        <dbReference type="SAM" id="SignalP"/>
    </source>
</evidence>
<proteinExistence type="predicted"/>
<keyword evidence="1 2" id="KW-0732">Signal</keyword>
<dbReference type="AlphaFoldDB" id="A0A5B2UEN8"/>
<evidence type="ECO:0000256" key="1">
    <source>
        <dbReference type="ARBA" id="ARBA00022729"/>
    </source>
</evidence>
<feature type="signal peptide" evidence="2">
    <location>
        <begin position="1"/>
        <end position="17"/>
    </location>
</feature>
<dbReference type="Proteomes" id="UP000323082">
    <property type="component" value="Unassembled WGS sequence"/>
</dbReference>
<feature type="domain" description="Secretion system C-terminal sorting" evidence="3">
    <location>
        <begin position="159"/>
        <end position="220"/>
    </location>
</feature>
<dbReference type="OrthoDB" id="1345084at2"/>
<dbReference type="Pfam" id="PF18962">
    <property type="entry name" value="Por_Secre_tail"/>
    <property type="match status" value="1"/>
</dbReference>